<proteinExistence type="predicted"/>
<reference evidence="3" key="1">
    <citation type="journal article" date="2019" name="Nat. Commun.">
        <title>The genome of broomcorn millet.</title>
        <authorList>
            <person name="Zou C."/>
            <person name="Miki D."/>
            <person name="Li D."/>
            <person name="Tang Q."/>
            <person name="Xiao L."/>
            <person name="Rajput S."/>
            <person name="Deng P."/>
            <person name="Jia W."/>
            <person name="Huang R."/>
            <person name="Zhang M."/>
            <person name="Sun Y."/>
            <person name="Hu J."/>
            <person name="Fu X."/>
            <person name="Schnable P.S."/>
            <person name="Li F."/>
            <person name="Zhang H."/>
            <person name="Feng B."/>
            <person name="Zhu X."/>
            <person name="Liu R."/>
            <person name="Schnable J.C."/>
            <person name="Zhu J.-K."/>
            <person name="Zhang H."/>
        </authorList>
    </citation>
    <scope>NUCLEOTIDE SEQUENCE [LARGE SCALE GENOMIC DNA]</scope>
</reference>
<evidence type="ECO:0000313" key="3">
    <source>
        <dbReference type="Proteomes" id="UP000275267"/>
    </source>
</evidence>
<name>A0A3L6RTA2_PANMI</name>
<organism evidence="2 3">
    <name type="scientific">Panicum miliaceum</name>
    <name type="common">Proso millet</name>
    <name type="synonym">Broomcorn millet</name>
    <dbReference type="NCBI Taxonomy" id="4540"/>
    <lineage>
        <taxon>Eukaryota</taxon>
        <taxon>Viridiplantae</taxon>
        <taxon>Streptophyta</taxon>
        <taxon>Embryophyta</taxon>
        <taxon>Tracheophyta</taxon>
        <taxon>Spermatophyta</taxon>
        <taxon>Magnoliopsida</taxon>
        <taxon>Liliopsida</taxon>
        <taxon>Poales</taxon>
        <taxon>Poaceae</taxon>
        <taxon>PACMAD clade</taxon>
        <taxon>Panicoideae</taxon>
        <taxon>Panicodae</taxon>
        <taxon>Paniceae</taxon>
        <taxon>Panicinae</taxon>
        <taxon>Panicum</taxon>
        <taxon>Panicum sect. Panicum</taxon>
    </lineage>
</organism>
<gene>
    <name evidence="2" type="ORF">C2845_PM11G02970</name>
</gene>
<dbReference type="Proteomes" id="UP000275267">
    <property type="component" value="Unassembled WGS sequence"/>
</dbReference>
<sequence>MRPGSPQFSVGDFIWQEIKKVSENPQKICNYSRYIMYMIKKTTGINFPSDVSHKPLRPPVSKTPRIPSPPAAADFLVGMCKSQRDIEVEQKRQWRASKKERDSTKMMHNSMNLQPPHSPISPTPPEVEVPSVEA</sequence>
<feature type="compositionally biased region" description="Pro residues" evidence="1">
    <location>
        <begin position="116"/>
        <end position="127"/>
    </location>
</feature>
<dbReference type="AlphaFoldDB" id="A0A3L6RTA2"/>
<feature type="region of interest" description="Disordered" evidence="1">
    <location>
        <begin position="87"/>
        <end position="134"/>
    </location>
</feature>
<protein>
    <submittedName>
        <fullName evidence="2">Uncharacterized protein</fullName>
    </submittedName>
</protein>
<keyword evidence="3" id="KW-1185">Reference proteome</keyword>
<dbReference type="EMBL" id="PQIB02000007">
    <property type="protein sequence ID" value="RLN08620.1"/>
    <property type="molecule type" value="Genomic_DNA"/>
</dbReference>
<feature type="region of interest" description="Disordered" evidence="1">
    <location>
        <begin position="47"/>
        <end position="72"/>
    </location>
</feature>
<evidence type="ECO:0000256" key="1">
    <source>
        <dbReference type="SAM" id="MobiDB-lite"/>
    </source>
</evidence>
<accession>A0A3L6RTA2</accession>
<feature type="compositionally biased region" description="Basic and acidic residues" evidence="1">
    <location>
        <begin position="87"/>
        <end position="105"/>
    </location>
</feature>
<comment type="caution">
    <text evidence="2">The sequence shown here is derived from an EMBL/GenBank/DDBJ whole genome shotgun (WGS) entry which is preliminary data.</text>
</comment>
<dbReference type="OrthoDB" id="695040at2759"/>
<evidence type="ECO:0000313" key="2">
    <source>
        <dbReference type="EMBL" id="RLN08620.1"/>
    </source>
</evidence>